<organism evidence="2">
    <name type="scientific">Lacrimispora sp. BS-2</name>
    <dbReference type="NCBI Taxonomy" id="3151850"/>
    <lineage>
        <taxon>Bacteria</taxon>
        <taxon>Bacillati</taxon>
        <taxon>Bacillota</taxon>
        <taxon>Clostridia</taxon>
        <taxon>Lachnospirales</taxon>
        <taxon>Lachnospiraceae</taxon>
        <taxon>Lacrimispora</taxon>
    </lineage>
</organism>
<protein>
    <submittedName>
        <fullName evidence="2">CGGC domain-containing protein</fullName>
    </submittedName>
</protein>
<reference evidence="2" key="1">
    <citation type="submission" date="2024-06" db="EMBL/GenBank/DDBJ databases">
        <title>Lacrimispora cavernae sp. nov., a novel anaerobe isolated from bat guano pile inside a cave.</title>
        <authorList>
            <person name="Miller S.L."/>
            <person name="Lu N."/>
            <person name="King J."/>
            <person name="Sankaranarayanan K."/>
            <person name="Lawson P.A."/>
        </authorList>
    </citation>
    <scope>NUCLEOTIDE SEQUENCE</scope>
    <source>
        <strain evidence="2">BS-2</strain>
    </source>
</reference>
<accession>A0AAU7PNH2</accession>
<evidence type="ECO:0000313" key="2">
    <source>
        <dbReference type="EMBL" id="XBS53792.1"/>
    </source>
</evidence>
<evidence type="ECO:0000259" key="1">
    <source>
        <dbReference type="SMART" id="SM01078"/>
    </source>
</evidence>
<dbReference type="SMART" id="SM01078">
    <property type="entry name" value="CGGC"/>
    <property type="match status" value="1"/>
</dbReference>
<name>A0AAU7PNH2_9FIRM</name>
<gene>
    <name evidence="2" type="ORF">ABFV83_18620</name>
</gene>
<dbReference type="EMBL" id="CP157940">
    <property type="protein sequence ID" value="XBS53792.1"/>
    <property type="molecule type" value="Genomic_DNA"/>
</dbReference>
<dbReference type="AlphaFoldDB" id="A0AAU7PNH2"/>
<feature type="domain" description="CGGC" evidence="1">
    <location>
        <begin position="16"/>
        <end position="128"/>
    </location>
</feature>
<dbReference type="InterPro" id="IPR014925">
    <property type="entry name" value="CGGC_dom"/>
</dbReference>
<dbReference type="RefSeq" id="WP_349946000.1">
    <property type="nucleotide sequence ID" value="NZ_CP157940.1"/>
</dbReference>
<proteinExistence type="predicted"/>
<dbReference type="Pfam" id="PF08821">
    <property type="entry name" value="CGGC"/>
    <property type="match status" value="1"/>
</dbReference>
<sequence>MTNSPKLITQEKMGIKIGILHCLEATKVCAGCGCLNAFNLKKGSFTEYAKEDVLAAYFTCNGCKEQNWASPTEDMGMIEKVERLQSEGIDVVHVGVCCENADGSFCERIVEIVEMIKLKGIRIKNRTHM</sequence>